<proteinExistence type="predicted"/>
<reference evidence="1" key="1">
    <citation type="journal article" date="2021" name="Proc. Natl. Acad. Sci. U.S.A.">
        <title>A Catalog of Tens of Thousands of Viruses from Human Metagenomes Reveals Hidden Associations with Chronic Diseases.</title>
        <authorList>
            <person name="Tisza M.J."/>
            <person name="Buck C.B."/>
        </authorList>
    </citation>
    <scope>NUCLEOTIDE SEQUENCE</scope>
    <source>
        <strain evidence="1">CtMOb8</strain>
    </source>
</reference>
<evidence type="ECO:0000313" key="1">
    <source>
        <dbReference type="EMBL" id="DAE12164.1"/>
    </source>
</evidence>
<sequence>MIKLSLDRHDFLYALEGFAYGSHLRQHVWRTMVYASIPQMSAEDMDYFWFFLRRDFFGSYFREKEDSVQTRFGYYDFMHVLAVLHRGNRYKVTLRTKEGEEAQRCLCYRFDGHYRPLHNYQRSKKRRRLRLEKKVALFDLFIPDENISVAVKVKSGANKFVEENKEEWWKDLDIYDDFRRRFGLTVEKCDY</sequence>
<accession>A0A8S5Q0W9</accession>
<dbReference type="EMBL" id="BK015544">
    <property type="protein sequence ID" value="DAE12164.1"/>
    <property type="molecule type" value="Genomic_DNA"/>
</dbReference>
<protein>
    <submittedName>
        <fullName evidence="1">Uncharacterized protein</fullName>
    </submittedName>
</protein>
<organism evidence="1">
    <name type="scientific">Siphoviridae sp. ctMOb8</name>
    <dbReference type="NCBI Taxonomy" id="2825460"/>
    <lineage>
        <taxon>Viruses</taxon>
        <taxon>Duplodnaviria</taxon>
        <taxon>Heunggongvirae</taxon>
        <taxon>Uroviricota</taxon>
        <taxon>Caudoviricetes</taxon>
    </lineage>
</organism>
<name>A0A8S5Q0W9_9CAUD</name>